<comment type="caution">
    <text evidence="2">The sequence shown here is derived from an EMBL/GenBank/DDBJ whole genome shotgun (WGS) entry which is preliminary data.</text>
</comment>
<name>A0ABR6KH62_9BACT</name>
<accession>A0ABR6KH62</accession>
<keyword evidence="1" id="KW-0732">Signal</keyword>
<evidence type="ECO:0000313" key="2">
    <source>
        <dbReference type="EMBL" id="MBB4620851.1"/>
    </source>
</evidence>
<dbReference type="Proteomes" id="UP000533637">
    <property type="component" value="Unassembled WGS sequence"/>
</dbReference>
<dbReference type="RefSeq" id="WP_122353383.1">
    <property type="nucleotide sequence ID" value="NZ_BMPB01000004.1"/>
</dbReference>
<gene>
    <name evidence="2" type="ORF">GGQ57_000725</name>
</gene>
<protein>
    <recommendedName>
        <fullName evidence="4">Lipoprotein</fullName>
    </recommendedName>
</protein>
<dbReference type="EMBL" id="JACHOC010000001">
    <property type="protein sequence ID" value="MBB4620851.1"/>
    <property type="molecule type" value="Genomic_DNA"/>
</dbReference>
<feature type="chain" id="PRO_5047209113" description="Lipoprotein" evidence="1">
    <location>
        <begin position="24"/>
        <end position="276"/>
    </location>
</feature>
<evidence type="ECO:0008006" key="4">
    <source>
        <dbReference type="Google" id="ProtNLM"/>
    </source>
</evidence>
<reference evidence="2 3" key="1">
    <citation type="submission" date="2020-08" db="EMBL/GenBank/DDBJ databases">
        <title>Genomic Encyclopedia of Type Strains, Phase IV (KMG-IV): sequencing the most valuable type-strain genomes for metagenomic binning, comparative biology and taxonomic classification.</title>
        <authorList>
            <person name="Goeker M."/>
        </authorList>
    </citation>
    <scope>NUCLEOTIDE SEQUENCE [LARGE SCALE GENOMIC DNA]</scope>
    <source>
        <strain evidence="2 3">DSM 102983</strain>
    </source>
</reference>
<proteinExistence type="predicted"/>
<evidence type="ECO:0000313" key="3">
    <source>
        <dbReference type="Proteomes" id="UP000533637"/>
    </source>
</evidence>
<sequence length="276" mass="29608">MKKSVLSMLAVAALVFGMTSCNGAKKSNEQAKETEEAAVIAGQAPKDLLTEELKQETIKLLKDMPDSEIPYRLTSGEVKVNVGDVKYMLPTAKAAELSTPAQKARALGMYMADYNVLKAMGQPAAEVEAVIAKLATDLNISFVLDILKEQAPKDATKEQVQAFLQSQEDKIIEKMAAENKIDVEVEMLGAASAEYACLIANPTLVVKGDATSAGLSANMEKRVSMLEEVVADLANYYPDLKQLGAAISPLKEKVATIQDARAANAEITGIRDSLLK</sequence>
<evidence type="ECO:0000256" key="1">
    <source>
        <dbReference type="SAM" id="SignalP"/>
    </source>
</evidence>
<keyword evidence="3" id="KW-1185">Reference proteome</keyword>
<feature type="signal peptide" evidence="1">
    <location>
        <begin position="1"/>
        <end position="23"/>
    </location>
</feature>
<dbReference type="PROSITE" id="PS51257">
    <property type="entry name" value="PROKAR_LIPOPROTEIN"/>
    <property type="match status" value="1"/>
</dbReference>
<organism evidence="2 3">
    <name type="scientific">Parabacteroides faecis</name>
    <dbReference type="NCBI Taxonomy" id="1217282"/>
    <lineage>
        <taxon>Bacteria</taxon>
        <taxon>Pseudomonadati</taxon>
        <taxon>Bacteroidota</taxon>
        <taxon>Bacteroidia</taxon>
        <taxon>Bacteroidales</taxon>
        <taxon>Tannerellaceae</taxon>
        <taxon>Parabacteroides</taxon>
    </lineage>
</organism>